<keyword evidence="1" id="KW-0472">Membrane</keyword>
<comment type="caution">
    <text evidence="2">The sequence shown here is derived from an EMBL/GenBank/DDBJ whole genome shotgun (WGS) entry which is preliminary data.</text>
</comment>
<keyword evidence="1" id="KW-0812">Transmembrane</keyword>
<organism evidence="2 3">
    <name type="scientific">Cymbomonas tetramitiformis</name>
    <dbReference type="NCBI Taxonomy" id="36881"/>
    <lineage>
        <taxon>Eukaryota</taxon>
        <taxon>Viridiplantae</taxon>
        <taxon>Chlorophyta</taxon>
        <taxon>Pyramimonadophyceae</taxon>
        <taxon>Pyramimonadales</taxon>
        <taxon>Pyramimonadaceae</taxon>
        <taxon>Cymbomonas</taxon>
    </lineage>
</organism>
<evidence type="ECO:0000313" key="3">
    <source>
        <dbReference type="Proteomes" id="UP001190700"/>
    </source>
</evidence>
<reference evidence="2 3" key="1">
    <citation type="journal article" date="2015" name="Genome Biol. Evol.">
        <title>Comparative Genomics of a Bacterivorous Green Alga Reveals Evolutionary Causalities and Consequences of Phago-Mixotrophic Mode of Nutrition.</title>
        <authorList>
            <person name="Burns J.A."/>
            <person name="Paasch A."/>
            <person name="Narechania A."/>
            <person name="Kim E."/>
        </authorList>
    </citation>
    <scope>NUCLEOTIDE SEQUENCE [LARGE SCALE GENOMIC DNA]</scope>
    <source>
        <strain evidence="2 3">PLY_AMNH</strain>
    </source>
</reference>
<sequence length="339" mass="37392">MFSISKSTLSPKRPTPSRVSRLVTVAAIIYVVYMFLRYSVYRPTAVQRGPKPTKACSSLLPGSATEFGKARVQLYDKLGVNTKPFLTLGRCEGVYTKGVPALSGKSSSQGLHLDEMFRFEGEQVYPVLKRLEVPVRAFVIPYPGKVAQQVHDHAAALLESLLGPHAVWYQDPNIYHASLHHASHHLDPQPAEQEEVLKELEQASAVVNPMCPIQVSLERVVVTPGGVLMALWQVGAGAEPADLRRVLRETLPRSPSKQIVADKVILHTTVARVLRLGPDMDGDRAKRELLNVARTLSEQLCGIEATLPMVWFVEETDLLALALGGQFLKHELPLRCSSE</sequence>
<dbReference type="EMBL" id="LGRX02003075">
    <property type="protein sequence ID" value="KAK3283008.1"/>
    <property type="molecule type" value="Genomic_DNA"/>
</dbReference>
<proteinExistence type="predicted"/>
<keyword evidence="3" id="KW-1185">Reference proteome</keyword>
<dbReference type="Proteomes" id="UP001190700">
    <property type="component" value="Unassembled WGS sequence"/>
</dbReference>
<feature type="transmembrane region" description="Helical" evidence="1">
    <location>
        <begin position="21"/>
        <end position="41"/>
    </location>
</feature>
<evidence type="ECO:0000313" key="2">
    <source>
        <dbReference type="EMBL" id="KAK3283008.1"/>
    </source>
</evidence>
<protein>
    <submittedName>
        <fullName evidence="2">Uncharacterized protein</fullName>
    </submittedName>
</protein>
<name>A0AAE0LF63_9CHLO</name>
<dbReference type="AlphaFoldDB" id="A0AAE0LF63"/>
<dbReference type="PANTHER" id="PTHR37204:SF1">
    <property type="entry name" value="TRANSMEMBRANE PROTEIN"/>
    <property type="match status" value="1"/>
</dbReference>
<gene>
    <name evidence="2" type="ORF">CYMTET_9277</name>
</gene>
<dbReference type="PANTHER" id="PTHR37204">
    <property type="entry name" value="TRANSMEMBRANE PROTEIN"/>
    <property type="match status" value="1"/>
</dbReference>
<evidence type="ECO:0000256" key="1">
    <source>
        <dbReference type="SAM" id="Phobius"/>
    </source>
</evidence>
<accession>A0AAE0LF63</accession>
<keyword evidence="1" id="KW-1133">Transmembrane helix</keyword>